<proteinExistence type="predicted"/>
<organism evidence="2 3">
    <name type="scientific">Desulfosporosinus lacus DSM 15449</name>
    <dbReference type="NCBI Taxonomy" id="1121420"/>
    <lineage>
        <taxon>Bacteria</taxon>
        <taxon>Bacillati</taxon>
        <taxon>Bacillota</taxon>
        <taxon>Clostridia</taxon>
        <taxon>Eubacteriales</taxon>
        <taxon>Desulfitobacteriaceae</taxon>
        <taxon>Desulfosporosinus</taxon>
    </lineage>
</organism>
<evidence type="ECO:0000256" key="1">
    <source>
        <dbReference type="SAM" id="Phobius"/>
    </source>
</evidence>
<keyword evidence="1" id="KW-0812">Transmembrane</keyword>
<feature type="transmembrane region" description="Helical" evidence="1">
    <location>
        <begin position="53"/>
        <end position="80"/>
    </location>
</feature>
<protein>
    <submittedName>
        <fullName evidence="2">Uncharacterized protein</fullName>
    </submittedName>
</protein>
<accession>A0A1M5W6V2</accession>
<feature type="transmembrane region" description="Helical" evidence="1">
    <location>
        <begin position="147"/>
        <end position="169"/>
    </location>
</feature>
<reference evidence="3" key="1">
    <citation type="submission" date="2016-11" db="EMBL/GenBank/DDBJ databases">
        <authorList>
            <person name="Varghese N."/>
            <person name="Submissions S."/>
        </authorList>
    </citation>
    <scope>NUCLEOTIDE SEQUENCE [LARGE SCALE GENOMIC DNA]</scope>
    <source>
        <strain evidence="3">DSM 15449</strain>
    </source>
</reference>
<evidence type="ECO:0000313" key="2">
    <source>
        <dbReference type="EMBL" id="SHH83206.1"/>
    </source>
</evidence>
<dbReference type="EMBL" id="FQXJ01000005">
    <property type="protein sequence ID" value="SHH83206.1"/>
    <property type="molecule type" value="Genomic_DNA"/>
</dbReference>
<dbReference type="STRING" id="1121420.SAMN02746098_01480"/>
<feature type="transmembrane region" description="Helical" evidence="1">
    <location>
        <begin position="23"/>
        <end position="46"/>
    </location>
</feature>
<keyword evidence="1" id="KW-0472">Membrane</keyword>
<feature type="transmembrane region" description="Helical" evidence="1">
    <location>
        <begin position="119"/>
        <end position="135"/>
    </location>
</feature>
<keyword evidence="3" id="KW-1185">Reference proteome</keyword>
<keyword evidence="1" id="KW-1133">Transmembrane helix</keyword>
<dbReference type="Proteomes" id="UP000183954">
    <property type="component" value="Unassembled WGS sequence"/>
</dbReference>
<gene>
    <name evidence="2" type="ORF">SAMN02746098_01480</name>
</gene>
<name>A0A1M5W6V2_9FIRM</name>
<evidence type="ECO:0000313" key="3">
    <source>
        <dbReference type="Proteomes" id="UP000183954"/>
    </source>
</evidence>
<dbReference type="AlphaFoldDB" id="A0A1M5W6V2"/>
<feature type="transmembrane region" description="Helical" evidence="1">
    <location>
        <begin position="86"/>
        <end position="107"/>
    </location>
</feature>
<sequence>MEHPLEEEGVSELIKKLEGKGEFMVSILFYPSFIFLMFIVVLITIPKKDFKEYFIYAMLLGGLGDVVVVGLFQNLLHIIWFENAGIFNVLGQNILSPPSWILTVMIFLRLLPPQKMFQYFYVLGFAAFSVMYGYLVHNVGLFDFKPWFYPVMAYFTFLVWWSIITWVFIKTSSIAKRDSLNNL</sequence>